<sequence>MTVRESDIHKVRRILCPVDGSESSRRVVAWYLNKFSRKTDVLLCLYITEPHFSRHIIDDDFTEMVSELKNRIHESEKTGREIGKQYMDRLREHGIDGRFLLRTGTKPGELIVSAAEDQCVDMILIGNRGISALRRTFLGSVSDYVLHHSNVPVVLVPPPDPLDAES</sequence>
<evidence type="ECO:0000259" key="1">
    <source>
        <dbReference type="Pfam" id="PF00582"/>
    </source>
</evidence>
<gene>
    <name evidence="2" type="ORF">ECPE_LOCUS9058</name>
</gene>
<evidence type="ECO:0000313" key="3">
    <source>
        <dbReference type="Proteomes" id="UP000272942"/>
    </source>
</evidence>
<proteinExistence type="predicted"/>
<feature type="domain" description="UspA" evidence="1">
    <location>
        <begin position="11"/>
        <end position="157"/>
    </location>
</feature>
<reference evidence="4" key="1">
    <citation type="submission" date="2016-06" db="UniProtKB">
        <authorList>
            <consortium name="WormBaseParasite"/>
        </authorList>
    </citation>
    <scope>IDENTIFICATION</scope>
</reference>
<dbReference type="Pfam" id="PF00582">
    <property type="entry name" value="Usp"/>
    <property type="match status" value="1"/>
</dbReference>
<dbReference type="InterPro" id="IPR006016">
    <property type="entry name" value="UspA"/>
</dbReference>
<dbReference type="OrthoDB" id="843225at2759"/>
<reference evidence="2 3" key="2">
    <citation type="submission" date="2018-11" db="EMBL/GenBank/DDBJ databases">
        <authorList>
            <consortium name="Pathogen Informatics"/>
        </authorList>
    </citation>
    <scope>NUCLEOTIDE SEQUENCE [LARGE SCALE GENOMIC DNA]</scope>
    <source>
        <strain evidence="2 3">Egypt</strain>
    </source>
</reference>
<name>A0A183AQ23_9TREM</name>
<dbReference type="Gene3D" id="3.40.50.620">
    <property type="entry name" value="HUPs"/>
    <property type="match status" value="1"/>
</dbReference>
<dbReference type="CDD" id="cd23659">
    <property type="entry name" value="USP_At3g01520-like"/>
    <property type="match status" value="1"/>
</dbReference>
<dbReference type="Proteomes" id="UP000272942">
    <property type="component" value="Unassembled WGS sequence"/>
</dbReference>
<dbReference type="PRINTS" id="PR01438">
    <property type="entry name" value="UNVRSLSTRESS"/>
</dbReference>
<dbReference type="EMBL" id="UZAN01046854">
    <property type="protein sequence ID" value="VDP84685.1"/>
    <property type="molecule type" value="Genomic_DNA"/>
</dbReference>
<organism evidence="4">
    <name type="scientific">Echinostoma caproni</name>
    <dbReference type="NCBI Taxonomy" id="27848"/>
    <lineage>
        <taxon>Eukaryota</taxon>
        <taxon>Metazoa</taxon>
        <taxon>Spiralia</taxon>
        <taxon>Lophotrochozoa</taxon>
        <taxon>Platyhelminthes</taxon>
        <taxon>Trematoda</taxon>
        <taxon>Digenea</taxon>
        <taxon>Plagiorchiida</taxon>
        <taxon>Echinostomata</taxon>
        <taxon>Echinostomatoidea</taxon>
        <taxon>Echinostomatidae</taxon>
        <taxon>Echinostoma</taxon>
    </lineage>
</organism>
<dbReference type="PANTHER" id="PTHR46989">
    <property type="entry name" value="USP DOMAIN-CONTAINING PROTEIN"/>
    <property type="match status" value="1"/>
</dbReference>
<dbReference type="WBParaSite" id="ECPE_0000908601-mRNA-1">
    <property type="protein sequence ID" value="ECPE_0000908601-mRNA-1"/>
    <property type="gene ID" value="ECPE_0000908601"/>
</dbReference>
<dbReference type="InterPro" id="IPR006015">
    <property type="entry name" value="Universal_stress_UspA"/>
</dbReference>
<dbReference type="SUPFAM" id="SSF52402">
    <property type="entry name" value="Adenine nucleotide alpha hydrolases-like"/>
    <property type="match status" value="1"/>
</dbReference>
<protein>
    <submittedName>
        <fullName evidence="4">Usp domain-containing protein</fullName>
    </submittedName>
</protein>
<accession>A0A183AQ23</accession>
<dbReference type="AlphaFoldDB" id="A0A183AQ23"/>
<dbReference type="InterPro" id="IPR014729">
    <property type="entry name" value="Rossmann-like_a/b/a_fold"/>
</dbReference>
<keyword evidence="3" id="KW-1185">Reference proteome</keyword>
<evidence type="ECO:0000313" key="2">
    <source>
        <dbReference type="EMBL" id="VDP84685.1"/>
    </source>
</evidence>
<dbReference type="PANTHER" id="PTHR46989:SF3">
    <property type="entry name" value="USPA DOMAIN-CONTAINING PROTEIN"/>
    <property type="match status" value="1"/>
</dbReference>
<evidence type="ECO:0000313" key="4">
    <source>
        <dbReference type="WBParaSite" id="ECPE_0000908601-mRNA-1"/>
    </source>
</evidence>